<dbReference type="Pfam" id="PF06983">
    <property type="entry name" value="3-dmu-9_3-mt"/>
    <property type="match status" value="1"/>
</dbReference>
<evidence type="ECO:0000313" key="3">
    <source>
        <dbReference type="Proteomes" id="UP000621436"/>
    </source>
</evidence>
<reference evidence="2" key="1">
    <citation type="submission" date="2020-11" db="EMBL/GenBank/DDBJ databases">
        <title>Halonatronomonas betainensis gen. nov., sp. nov. a novel haloalkaliphilic representative of the family Halanaerobiacae capable of betaine degradation.</title>
        <authorList>
            <person name="Boltyanskaya Y."/>
            <person name="Kevbrin V."/>
            <person name="Detkova E."/>
            <person name="Grouzdev D.S."/>
            <person name="Koziaeva V."/>
            <person name="Zhilina T."/>
        </authorList>
    </citation>
    <scope>NUCLEOTIDE SEQUENCE</scope>
    <source>
        <strain evidence="2">Z-7014</strain>
    </source>
</reference>
<accession>A0A931ARI8</accession>
<proteinExistence type="predicted"/>
<dbReference type="PANTHER" id="PTHR33990:SF1">
    <property type="entry name" value="PROTEIN YJDN"/>
    <property type="match status" value="1"/>
</dbReference>
<protein>
    <submittedName>
        <fullName evidence="2">VOC family protein</fullName>
    </submittedName>
</protein>
<dbReference type="EMBL" id="JADPIE010000001">
    <property type="protein sequence ID" value="MBF8435540.1"/>
    <property type="molecule type" value="Genomic_DNA"/>
</dbReference>
<sequence>MPADPFIFFNGNCREAVEYYAEVFETDSPEIDTFEENLEDIEIDLSEADIRRVMYTSLEIEGSVVMFSDAIEDDPVTFGTNMSLVITSDSIDRIRKYFQRLEEDGQVLMPLKETFWSKCFGAVIDKFGILWQFNLEGPGIDEIIKKRKENFNIDDSLSEKEIMDLLDEE</sequence>
<feature type="domain" description="PhnB-like" evidence="1">
    <location>
        <begin position="5"/>
        <end position="132"/>
    </location>
</feature>
<keyword evidence="3" id="KW-1185">Reference proteome</keyword>
<name>A0A931ARI8_9FIRM</name>
<gene>
    <name evidence="2" type="ORF">I0Q91_00480</name>
</gene>
<dbReference type="AlphaFoldDB" id="A0A931ARI8"/>
<dbReference type="RefSeq" id="WP_270452175.1">
    <property type="nucleotide sequence ID" value="NZ_JADPIE010000001.1"/>
</dbReference>
<evidence type="ECO:0000259" key="1">
    <source>
        <dbReference type="Pfam" id="PF06983"/>
    </source>
</evidence>
<organism evidence="2 3">
    <name type="scientific">Halonatronomonas betaini</name>
    <dbReference type="NCBI Taxonomy" id="2778430"/>
    <lineage>
        <taxon>Bacteria</taxon>
        <taxon>Bacillati</taxon>
        <taxon>Bacillota</taxon>
        <taxon>Clostridia</taxon>
        <taxon>Halanaerobiales</taxon>
        <taxon>Halarsenatibacteraceae</taxon>
        <taxon>Halonatronomonas</taxon>
    </lineage>
</organism>
<evidence type="ECO:0000313" key="2">
    <source>
        <dbReference type="EMBL" id="MBF8435540.1"/>
    </source>
</evidence>
<dbReference type="InterPro" id="IPR028973">
    <property type="entry name" value="PhnB-like"/>
</dbReference>
<dbReference type="SUPFAM" id="SSF54593">
    <property type="entry name" value="Glyoxalase/Bleomycin resistance protein/Dihydroxybiphenyl dioxygenase"/>
    <property type="match status" value="1"/>
</dbReference>
<dbReference type="Proteomes" id="UP000621436">
    <property type="component" value="Unassembled WGS sequence"/>
</dbReference>
<dbReference type="Gene3D" id="3.10.180.10">
    <property type="entry name" value="2,3-Dihydroxybiphenyl 1,2-Dioxygenase, domain 1"/>
    <property type="match status" value="1"/>
</dbReference>
<dbReference type="InterPro" id="IPR029068">
    <property type="entry name" value="Glyas_Bleomycin-R_OHBP_Dase"/>
</dbReference>
<dbReference type="CDD" id="cd06588">
    <property type="entry name" value="PhnB_like"/>
    <property type="match status" value="1"/>
</dbReference>
<dbReference type="PANTHER" id="PTHR33990">
    <property type="entry name" value="PROTEIN YJDN-RELATED"/>
    <property type="match status" value="1"/>
</dbReference>
<comment type="caution">
    <text evidence="2">The sequence shown here is derived from an EMBL/GenBank/DDBJ whole genome shotgun (WGS) entry which is preliminary data.</text>
</comment>